<dbReference type="Proteomes" id="UP001242811">
    <property type="component" value="Unassembled WGS sequence"/>
</dbReference>
<gene>
    <name evidence="2" type="ORF">QOZ95_003457</name>
</gene>
<evidence type="ECO:0000256" key="1">
    <source>
        <dbReference type="ARBA" id="ARBA00023159"/>
    </source>
</evidence>
<comment type="caution">
    <text evidence="2">The sequence shown here is derived from an EMBL/GenBank/DDBJ whole genome shotgun (WGS) entry which is preliminary data.</text>
</comment>
<dbReference type="EMBL" id="JAUSWA010000020">
    <property type="protein sequence ID" value="MDQ0495279.1"/>
    <property type="molecule type" value="Genomic_DNA"/>
</dbReference>
<sequence length="104" mass="11633">MNIQKACEQFQIPLPLSVQPLCKWLIVSSQATILQAGDEITGLYLLVEGRYYVTTKEVTGKELLLQNCDIQSDCTAATACSFIFIPLSVYVTYDFLQSERFSIG</sequence>
<dbReference type="RefSeq" id="WP_152380413.1">
    <property type="nucleotide sequence ID" value="NZ_CP045298.1"/>
</dbReference>
<accession>A0ABU0L351</accession>
<proteinExistence type="predicted"/>
<dbReference type="SUPFAM" id="SSF51206">
    <property type="entry name" value="cAMP-binding domain-like"/>
    <property type="match status" value="1"/>
</dbReference>
<evidence type="ECO:0000313" key="2">
    <source>
        <dbReference type="EMBL" id="MDQ0495279.1"/>
    </source>
</evidence>
<dbReference type="InterPro" id="IPR018490">
    <property type="entry name" value="cNMP-bd_dom_sf"/>
</dbReference>
<name>A0ABU0L351_9BACL</name>
<keyword evidence="3" id="KW-1185">Reference proteome</keyword>
<organism evidence="2 3">
    <name type="scientific">Paenibacillus brasilensis</name>
    <dbReference type="NCBI Taxonomy" id="128574"/>
    <lineage>
        <taxon>Bacteria</taxon>
        <taxon>Bacillati</taxon>
        <taxon>Bacillota</taxon>
        <taxon>Bacilli</taxon>
        <taxon>Bacillales</taxon>
        <taxon>Paenibacillaceae</taxon>
        <taxon>Paenibacillus</taxon>
    </lineage>
</organism>
<reference evidence="2 3" key="1">
    <citation type="submission" date="2023-07" db="EMBL/GenBank/DDBJ databases">
        <title>Genomic Encyclopedia of Type Strains, Phase IV (KMG-IV): sequencing the most valuable type-strain genomes for metagenomic binning, comparative biology and taxonomic classification.</title>
        <authorList>
            <person name="Goeker M."/>
        </authorList>
    </citation>
    <scope>NUCLEOTIDE SEQUENCE [LARGE SCALE GENOMIC DNA]</scope>
    <source>
        <strain evidence="2 3">DSM 14914</strain>
    </source>
</reference>
<protein>
    <submittedName>
        <fullName evidence="2">CRP-like cAMP-binding protein</fullName>
    </submittedName>
</protein>
<evidence type="ECO:0000313" key="3">
    <source>
        <dbReference type="Proteomes" id="UP001242811"/>
    </source>
</evidence>
<keyword evidence="1" id="KW-0010">Activator</keyword>